<evidence type="ECO:0000256" key="10">
    <source>
        <dbReference type="SAM" id="MobiDB-lite"/>
    </source>
</evidence>
<sequence length="437" mass="48232">MGQGTPGGMGKGGLPGDRKPGDGGKKDKKYEPPAAPSRVGRRQKRQKGSEAAARLPAVAPLSKCRLRLLKLERVKDYLLMEEEFVASQERLRPSEDKTEEDRSKVDDLRGTPMSVGSLEEIIDESHAIVSSSVGPEYYVGIMSFVDKDQLEPGCAILMHNKVLSVVGILQDEVDPMVSVMKVEKAPLESYADIGGLDAQIQEIKEAVELPLTHPELYEDIGIRPPKGVILYGEPGTGKTLLAKAVANSTSATFLRVVGSELIQKYLGDGPKLVRELFRVADDLSPSIVFIDEIDAVGTKRYDAHSGGEREIQRTMLELLNQLDGFDSRGDVKVILATNRIESLDPALLRPGRIDRKIEFPLPDVKTRRRIFQIHTSKMTLADDVNLEEFIMSKDEFSGADIKAICTEAGLLALRERRMKIYLPLIVLNKGTPQEVYS</sequence>
<dbReference type="FunFam" id="2.40.50.140:FF:000067">
    <property type="entry name" value="26S protease regulatory subunit 4"/>
    <property type="match status" value="1"/>
</dbReference>
<dbReference type="GO" id="GO:0005634">
    <property type="term" value="C:nucleus"/>
    <property type="evidence" value="ECO:0007669"/>
    <property type="project" value="UniProtKB-SubCell"/>
</dbReference>
<evidence type="ECO:0000256" key="9">
    <source>
        <dbReference type="RuleBase" id="RU003651"/>
    </source>
</evidence>
<organism evidence="12 13">
    <name type="scientific">Urochloa decumbens</name>
    <dbReference type="NCBI Taxonomy" id="240449"/>
    <lineage>
        <taxon>Eukaryota</taxon>
        <taxon>Viridiplantae</taxon>
        <taxon>Streptophyta</taxon>
        <taxon>Embryophyta</taxon>
        <taxon>Tracheophyta</taxon>
        <taxon>Spermatophyta</taxon>
        <taxon>Magnoliopsida</taxon>
        <taxon>Liliopsida</taxon>
        <taxon>Poales</taxon>
        <taxon>Poaceae</taxon>
        <taxon>PACMAD clade</taxon>
        <taxon>Panicoideae</taxon>
        <taxon>Panicodae</taxon>
        <taxon>Paniceae</taxon>
        <taxon>Melinidinae</taxon>
        <taxon>Urochloa</taxon>
    </lineage>
</organism>
<dbReference type="EMBL" id="OZ075125">
    <property type="protein sequence ID" value="CAL4930562.1"/>
    <property type="molecule type" value="Genomic_DNA"/>
</dbReference>
<comment type="subcellular location">
    <subcellularLocation>
        <location evidence="2">Cytoplasm</location>
    </subcellularLocation>
    <subcellularLocation>
        <location evidence="1">Nucleus</location>
    </subcellularLocation>
</comment>
<keyword evidence="6 9" id="KW-0067">ATP-binding</keyword>
<keyword evidence="5 9" id="KW-0547">Nucleotide-binding</keyword>
<dbReference type="Gene3D" id="3.40.50.300">
    <property type="entry name" value="P-loop containing nucleotide triphosphate hydrolases"/>
    <property type="match status" value="1"/>
</dbReference>
<dbReference type="FunFam" id="3.40.50.300:FF:000039">
    <property type="entry name" value="26S proteasome regulatory subunit 4"/>
    <property type="match status" value="1"/>
</dbReference>
<dbReference type="Pfam" id="PF16450">
    <property type="entry name" value="Prot_ATP_ID_OB_C"/>
    <property type="match status" value="1"/>
</dbReference>
<evidence type="ECO:0000259" key="11">
    <source>
        <dbReference type="SMART" id="SM00382"/>
    </source>
</evidence>
<dbReference type="InterPro" id="IPR032501">
    <property type="entry name" value="Prot_ATP_ID_OB_2nd"/>
</dbReference>
<evidence type="ECO:0000256" key="3">
    <source>
        <dbReference type="ARBA" id="ARBA00006914"/>
    </source>
</evidence>
<evidence type="ECO:0000256" key="4">
    <source>
        <dbReference type="ARBA" id="ARBA00022490"/>
    </source>
</evidence>
<gene>
    <name evidence="12" type="ORF">URODEC1_LOCUS26519</name>
</gene>
<dbReference type="PROSITE" id="PS00674">
    <property type="entry name" value="AAA"/>
    <property type="match status" value="1"/>
</dbReference>
<keyword evidence="8" id="KW-0539">Nucleus</keyword>
<accession>A0ABC8XUV6</accession>
<dbReference type="InterPro" id="IPR003959">
    <property type="entry name" value="ATPase_AAA_core"/>
</dbReference>
<feature type="region of interest" description="Disordered" evidence="10">
    <location>
        <begin position="1"/>
        <end position="56"/>
    </location>
</feature>
<dbReference type="InterPro" id="IPR027417">
    <property type="entry name" value="P-loop_NTPase"/>
</dbReference>
<dbReference type="Pfam" id="PF17862">
    <property type="entry name" value="AAA_lid_3"/>
    <property type="match status" value="1"/>
</dbReference>
<proteinExistence type="inferred from homology"/>
<evidence type="ECO:0000256" key="1">
    <source>
        <dbReference type="ARBA" id="ARBA00004123"/>
    </source>
</evidence>
<evidence type="ECO:0000313" key="13">
    <source>
        <dbReference type="Proteomes" id="UP001497457"/>
    </source>
</evidence>
<dbReference type="GO" id="GO:0005737">
    <property type="term" value="C:cytoplasm"/>
    <property type="evidence" value="ECO:0007669"/>
    <property type="project" value="UniProtKB-SubCell"/>
</dbReference>
<evidence type="ECO:0000256" key="2">
    <source>
        <dbReference type="ARBA" id="ARBA00004496"/>
    </source>
</evidence>
<dbReference type="Gene3D" id="2.40.50.140">
    <property type="entry name" value="Nucleic acid-binding proteins"/>
    <property type="match status" value="1"/>
</dbReference>
<protein>
    <recommendedName>
        <fullName evidence="11">AAA+ ATPase domain-containing protein</fullName>
    </recommendedName>
</protein>
<dbReference type="SUPFAM" id="SSF52540">
    <property type="entry name" value="P-loop containing nucleoside triphosphate hydrolases"/>
    <property type="match status" value="1"/>
</dbReference>
<evidence type="ECO:0000256" key="7">
    <source>
        <dbReference type="ARBA" id="ARBA00022942"/>
    </source>
</evidence>
<dbReference type="Proteomes" id="UP001497457">
    <property type="component" value="Chromosome 15b"/>
</dbReference>
<dbReference type="AlphaFoldDB" id="A0ABC8XUV6"/>
<dbReference type="InterPro" id="IPR003960">
    <property type="entry name" value="ATPase_AAA_CS"/>
</dbReference>
<dbReference type="InterPro" id="IPR003593">
    <property type="entry name" value="AAA+_ATPase"/>
</dbReference>
<dbReference type="GO" id="GO:0005524">
    <property type="term" value="F:ATP binding"/>
    <property type="evidence" value="ECO:0007669"/>
    <property type="project" value="UniProtKB-KW"/>
</dbReference>
<reference evidence="13" key="1">
    <citation type="submission" date="2024-06" db="EMBL/GenBank/DDBJ databases">
        <authorList>
            <person name="Ryan C."/>
        </authorList>
    </citation>
    <scope>NUCLEOTIDE SEQUENCE [LARGE SCALE GENOMIC DNA]</scope>
</reference>
<keyword evidence="13" id="KW-1185">Reference proteome</keyword>
<dbReference type="GO" id="GO:0000502">
    <property type="term" value="C:proteasome complex"/>
    <property type="evidence" value="ECO:0007669"/>
    <property type="project" value="UniProtKB-KW"/>
</dbReference>
<dbReference type="InterPro" id="IPR041569">
    <property type="entry name" value="AAA_lid_3"/>
</dbReference>
<evidence type="ECO:0000256" key="5">
    <source>
        <dbReference type="ARBA" id="ARBA00022741"/>
    </source>
</evidence>
<name>A0ABC8XUV6_9POAL</name>
<evidence type="ECO:0000256" key="6">
    <source>
        <dbReference type="ARBA" id="ARBA00022840"/>
    </source>
</evidence>
<dbReference type="InterPro" id="IPR050221">
    <property type="entry name" value="26S_Proteasome_ATPase"/>
</dbReference>
<dbReference type="PANTHER" id="PTHR23073">
    <property type="entry name" value="26S PROTEASOME REGULATORY SUBUNIT"/>
    <property type="match status" value="1"/>
</dbReference>
<feature type="compositionally biased region" description="Basic and acidic residues" evidence="10">
    <location>
        <begin position="16"/>
        <end position="31"/>
    </location>
</feature>
<evidence type="ECO:0000256" key="8">
    <source>
        <dbReference type="ARBA" id="ARBA00023242"/>
    </source>
</evidence>
<dbReference type="Gene3D" id="1.10.8.60">
    <property type="match status" value="1"/>
</dbReference>
<reference evidence="12 13" key="2">
    <citation type="submission" date="2024-10" db="EMBL/GenBank/DDBJ databases">
        <authorList>
            <person name="Ryan C."/>
        </authorList>
    </citation>
    <scope>NUCLEOTIDE SEQUENCE [LARGE SCALE GENOMIC DNA]</scope>
</reference>
<keyword evidence="4" id="KW-0963">Cytoplasm</keyword>
<feature type="compositionally biased region" description="Gly residues" evidence="10">
    <location>
        <begin position="1"/>
        <end position="15"/>
    </location>
</feature>
<feature type="domain" description="AAA+ ATPase" evidence="11">
    <location>
        <begin position="224"/>
        <end position="363"/>
    </location>
</feature>
<feature type="compositionally biased region" description="Basic and acidic residues" evidence="10">
    <location>
        <begin position="89"/>
        <end position="109"/>
    </location>
</feature>
<keyword evidence="7" id="KW-0647">Proteasome</keyword>
<dbReference type="SMART" id="SM00382">
    <property type="entry name" value="AAA"/>
    <property type="match status" value="1"/>
</dbReference>
<dbReference type="InterPro" id="IPR012340">
    <property type="entry name" value="NA-bd_OB-fold"/>
</dbReference>
<dbReference type="Pfam" id="PF00004">
    <property type="entry name" value="AAA"/>
    <property type="match status" value="1"/>
</dbReference>
<comment type="similarity">
    <text evidence="3 9">Belongs to the AAA ATPase family.</text>
</comment>
<evidence type="ECO:0000313" key="12">
    <source>
        <dbReference type="EMBL" id="CAL4930562.1"/>
    </source>
</evidence>
<feature type="region of interest" description="Disordered" evidence="10">
    <location>
        <begin position="89"/>
        <end position="110"/>
    </location>
</feature>